<dbReference type="Proteomes" id="UP000322927">
    <property type="component" value="Chromosome"/>
</dbReference>
<name>A0A5P2C7P0_STRVZ</name>
<evidence type="ECO:0000313" key="2">
    <source>
        <dbReference type="Proteomes" id="UP000322927"/>
    </source>
</evidence>
<accession>A0A5P2C7P0</accession>
<gene>
    <name evidence="1" type="ORF">DEJ48_38875</name>
</gene>
<sequence length="74" mass="7980">MLDGGFSDWKVLLGLELTDPGFDQSVLSEFRDRLMADRAPTTVPFPVTVGLSSPRDCSAASARWLPNWPTGGAV</sequence>
<evidence type="ECO:0000313" key="1">
    <source>
        <dbReference type="EMBL" id="QES38583.1"/>
    </source>
</evidence>
<proteinExistence type="predicted"/>
<reference evidence="1 2" key="1">
    <citation type="submission" date="2018-05" db="EMBL/GenBank/DDBJ databases">
        <title>Streptomyces venezuelae.</title>
        <authorList>
            <person name="Kim W."/>
            <person name="Lee N."/>
            <person name="Cho B.-K."/>
        </authorList>
    </citation>
    <scope>NUCLEOTIDE SEQUENCE [LARGE SCALE GENOMIC DNA]</scope>
    <source>
        <strain evidence="1 2">ATCC 14584</strain>
    </source>
</reference>
<organism evidence="1 2">
    <name type="scientific">Streptomyces venezuelae</name>
    <dbReference type="NCBI Taxonomy" id="54571"/>
    <lineage>
        <taxon>Bacteria</taxon>
        <taxon>Bacillati</taxon>
        <taxon>Actinomycetota</taxon>
        <taxon>Actinomycetes</taxon>
        <taxon>Kitasatosporales</taxon>
        <taxon>Streptomycetaceae</taxon>
        <taxon>Streptomyces</taxon>
    </lineage>
</organism>
<dbReference type="EMBL" id="CP029192">
    <property type="protein sequence ID" value="QES38583.1"/>
    <property type="molecule type" value="Genomic_DNA"/>
</dbReference>
<protein>
    <submittedName>
        <fullName evidence="1">Uncharacterized protein</fullName>
    </submittedName>
</protein>
<dbReference type="AlphaFoldDB" id="A0A5P2C7P0"/>